<evidence type="ECO:0000313" key="5">
    <source>
        <dbReference type="Proteomes" id="UP000036834"/>
    </source>
</evidence>
<gene>
    <name evidence="4" type="ORF">ADS79_25845</name>
    <name evidence="3" type="ORF">BRE01_44460</name>
</gene>
<accession>A0A0K9YKY1</accession>
<dbReference type="PRINTS" id="PR00081">
    <property type="entry name" value="GDHRDH"/>
</dbReference>
<dbReference type="RefSeq" id="WP_049741334.1">
    <property type="nucleotide sequence ID" value="NZ_BJON01000017.1"/>
</dbReference>
<reference evidence="4" key="2">
    <citation type="submission" date="2015-07" db="EMBL/GenBank/DDBJ databases">
        <title>MeaNS - Measles Nucleotide Surveillance Program.</title>
        <authorList>
            <person name="Tran T."/>
            <person name="Druce J."/>
        </authorList>
    </citation>
    <scope>NUCLEOTIDE SEQUENCE</scope>
    <source>
        <strain evidence="4">DSM 9887</strain>
    </source>
</reference>
<dbReference type="PATRIC" id="fig|54915.3.peg.4330"/>
<name>A0A0K9YKY1_9BACL</name>
<dbReference type="GO" id="GO:0008206">
    <property type="term" value="P:bile acid metabolic process"/>
    <property type="evidence" value="ECO:0007669"/>
    <property type="project" value="UniProtKB-ARBA"/>
</dbReference>
<dbReference type="Proteomes" id="UP000319578">
    <property type="component" value="Unassembled WGS sequence"/>
</dbReference>
<dbReference type="InterPro" id="IPR036291">
    <property type="entry name" value="NAD(P)-bd_dom_sf"/>
</dbReference>
<reference evidence="3 6" key="3">
    <citation type="submission" date="2019-06" db="EMBL/GenBank/DDBJ databases">
        <title>Whole genome shotgun sequence of Brevibacillus reuszeri NBRC 15719.</title>
        <authorList>
            <person name="Hosoyama A."/>
            <person name="Uohara A."/>
            <person name="Ohji S."/>
            <person name="Ichikawa N."/>
        </authorList>
    </citation>
    <scope>NUCLEOTIDE SEQUENCE [LARGE SCALE GENOMIC DNA]</scope>
    <source>
        <strain evidence="3 6">NBRC 15719</strain>
    </source>
</reference>
<dbReference type="NCBIfam" id="NF005559">
    <property type="entry name" value="PRK07231.1"/>
    <property type="match status" value="1"/>
</dbReference>
<dbReference type="PROSITE" id="PS00061">
    <property type="entry name" value="ADH_SHORT"/>
    <property type="match status" value="1"/>
</dbReference>
<dbReference type="SUPFAM" id="SSF51735">
    <property type="entry name" value="NAD(P)-binding Rossmann-fold domains"/>
    <property type="match status" value="1"/>
</dbReference>
<evidence type="ECO:0000313" key="6">
    <source>
        <dbReference type="Proteomes" id="UP000319578"/>
    </source>
</evidence>
<keyword evidence="2" id="KW-0560">Oxidoreductase</keyword>
<evidence type="ECO:0000256" key="1">
    <source>
        <dbReference type="ARBA" id="ARBA00006484"/>
    </source>
</evidence>
<dbReference type="InterPro" id="IPR051122">
    <property type="entry name" value="SDR_DHRS6-like"/>
</dbReference>
<dbReference type="GO" id="GO:0016491">
    <property type="term" value="F:oxidoreductase activity"/>
    <property type="evidence" value="ECO:0007669"/>
    <property type="project" value="UniProtKB-KW"/>
</dbReference>
<dbReference type="PRINTS" id="PR00080">
    <property type="entry name" value="SDRFAMILY"/>
</dbReference>
<protein>
    <submittedName>
        <fullName evidence="3">Oxidoreductase</fullName>
    </submittedName>
    <submittedName>
        <fullName evidence="4">Short-chain dehydrogenase</fullName>
    </submittedName>
</protein>
<organism evidence="4 5">
    <name type="scientific">Brevibacillus reuszeri</name>
    <dbReference type="NCBI Taxonomy" id="54915"/>
    <lineage>
        <taxon>Bacteria</taxon>
        <taxon>Bacillati</taxon>
        <taxon>Bacillota</taxon>
        <taxon>Bacilli</taxon>
        <taxon>Bacillales</taxon>
        <taxon>Paenibacillaceae</taxon>
        <taxon>Brevibacillus</taxon>
    </lineage>
</organism>
<dbReference type="STRING" id="54915.ADS79_25845"/>
<keyword evidence="6" id="KW-1185">Reference proteome</keyword>
<dbReference type="OrthoDB" id="9803333at2"/>
<dbReference type="PANTHER" id="PTHR43477">
    <property type="entry name" value="DIHYDROANTICAPSIN 7-DEHYDROGENASE"/>
    <property type="match status" value="1"/>
</dbReference>
<comment type="similarity">
    <text evidence="1">Belongs to the short-chain dehydrogenases/reductases (SDR) family.</text>
</comment>
<dbReference type="InterPro" id="IPR002347">
    <property type="entry name" value="SDR_fam"/>
</dbReference>
<reference evidence="5" key="1">
    <citation type="submission" date="2015-07" db="EMBL/GenBank/DDBJ databases">
        <title>Genome sequencing project for genomic taxonomy and phylogenomics of Bacillus-like bacteria.</title>
        <authorList>
            <person name="Liu B."/>
            <person name="Wang J."/>
            <person name="Zhu Y."/>
            <person name="Liu G."/>
            <person name="Chen Q."/>
            <person name="Chen Z."/>
            <person name="Lan J."/>
            <person name="Che J."/>
            <person name="Ge C."/>
            <person name="Shi H."/>
            <person name="Pan Z."/>
            <person name="Liu X."/>
        </authorList>
    </citation>
    <scope>NUCLEOTIDE SEQUENCE [LARGE SCALE GENOMIC DNA]</scope>
    <source>
        <strain evidence="5">DSM 9887</strain>
    </source>
</reference>
<evidence type="ECO:0000256" key="2">
    <source>
        <dbReference type="ARBA" id="ARBA00023002"/>
    </source>
</evidence>
<dbReference type="EMBL" id="BJON01000017">
    <property type="protein sequence ID" value="GED70744.1"/>
    <property type="molecule type" value="Genomic_DNA"/>
</dbReference>
<sequence length="252" mass="26665">MRLQNKIAVVTGAARGIGAAIAHRFAEEGARVVATDVSSVGEEVVAAITRKGGTAVFFQADVSKASEVEALLAFAKENYGVPTILCNNAAINIPGSVVETEEEVWDRTMEVNVKSMYLTSKYFLPEMIEAGGGSVVNMASANSFVAEPRLSAYVTSKGAIHMLTKQMALDFATENVRVNCICPGWVDTTFNDAHADLFGGRDHVLKSIHDIQPIGRTIQPIEIANVALFLASDESSAMTGSAVVVDGGLSAK</sequence>
<dbReference type="Pfam" id="PF13561">
    <property type="entry name" value="adh_short_C2"/>
    <property type="match status" value="1"/>
</dbReference>
<proteinExistence type="inferred from homology"/>
<dbReference type="PANTHER" id="PTHR43477:SF1">
    <property type="entry name" value="DIHYDROANTICAPSIN 7-DEHYDROGENASE"/>
    <property type="match status" value="1"/>
</dbReference>
<comment type="caution">
    <text evidence="4">The sequence shown here is derived from an EMBL/GenBank/DDBJ whole genome shotgun (WGS) entry which is preliminary data.</text>
</comment>
<dbReference type="FunFam" id="3.40.50.720:FF:000084">
    <property type="entry name" value="Short-chain dehydrogenase reductase"/>
    <property type="match status" value="1"/>
</dbReference>
<dbReference type="InterPro" id="IPR020904">
    <property type="entry name" value="Sc_DH/Rdtase_CS"/>
</dbReference>
<evidence type="ECO:0000313" key="3">
    <source>
        <dbReference type="EMBL" id="GED70744.1"/>
    </source>
</evidence>
<dbReference type="Gene3D" id="3.40.50.720">
    <property type="entry name" value="NAD(P)-binding Rossmann-like Domain"/>
    <property type="match status" value="1"/>
</dbReference>
<dbReference type="CDD" id="cd05233">
    <property type="entry name" value="SDR_c"/>
    <property type="match status" value="1"/>
</dbReference>
<dbReference type="Proteomes" id="UP000036834">
    <property type="component" value="Unassembled WGS sequence"/>
</dbReference>
<dbReference type="AlphaFoldDB" id="A0A0K9YKY1"/>
<dbReference type="EMBL" id="LGIQ01000011">
    <property type="protein sequence ID" value="KNB69332.1"/>
    <property type="molecule type" value="Genomic_DNA"/>
</dbReference>
<evidence type="ECO:0000313" key="4">
    <source>
        <dbReference type="EMBL" id="KNB69332.1"/>
    </source>
</evidence>